<reference evidence="3 4" key="1">
    <citation type="submission" date="2020-08" db="EMBL/GenBank/DDBJ databases">
        <title>Genome sequencing of Purple Non-Sulfur Bacteria from various extreme environments.</title>
        <authorList>
            <person name="Mayer M."/>
        </authorList>
    </citation>
    <scope>NUCLEOTIDE SEQUENCE [LARGE SCALE GENOMIC DNA]</scope>
    <source>
        <strain evidence="3 4">2761</strain>
    </source>
</reference>
<dbReference type="Proteomes" id="UP000587070">
    <property type="component" value="Unassembled WGS sequence"/>
</dbReference>
<name>A0A840G208_RHOTE</name>
<dbReference type="InterPro" id="IPR038591">
    <property type="entry name" value="NolW-like_sf"/>
</dbReference>
<feature type="signal peptide" evidence="1">
    <location>
        <begin position="1"/>
        <end position="17"/>
    </location>
</feature>
<comment type="caution">
    <text evidence="3">The sequence shown here is derived from an EMBL/GenBank/DDBJ whole genome shotgun (WGS) entry which is preliminary data.</text>
</comment>
<keyword evidence="4" id="KW-1185">Reference proteome</keyword>
<dbReference type="RefSeq" id="WP_221227783.1">
    <property type="nucleotide sequence ID" value="NZ_JACIGE010000011.1"/>
</dbReference>
<feature type="domain" description="NolW-like" evidence="2">
    <location>
        <begin position="21"/>
        <end position="78"/>
    </location>
</feature>
<evidence type="ECO:0000259" key="2">
    <source>
        <dbReference type="Pfam" id="PF03958"/>
    </source>
</evidence>
<dbReference type="AlphaFoldDB" id="A0A840G208"/>
<evidence type="ECO:0000313" key="4">
    <source>
        <dbReference type="Proteomes" id="UP000587070"/>
    </source>
</evidence>
<dbReference type="Pfam" id="PF03958">
    <property type="entry name" value="Secretin_N"/>
    <property type="match status" value="1"/>
</dbReference>
<keyword evidence="1" id="KW-0732">Signal</keyword>
<feature type="chain" id="PRO_5032799519" description="NolW-like domain-containing protein" evidence="1">
    <location>
        <begin position="18"/>
        <end position="282"/>
    </location>
</feature>
<accession>A0A840G208</accession>
<proteinExistence type="predicted"/>
<evidence type="ECO:0000313" key="3">
    <source>
        <dbReference type="EMBL" id="MBB4248437.1"/>
    </source>
</evidence>
<evidence type="ECO:0000256" key="1">
    <source>
        <dbReference type="SAM" id="SignalP"/>
    </source>
</evidence>
<dbReference type="Gene3D" id="3.30.1370.120">
    <property type="match status" value="1"/>
</dbReference>
<dbReference type="EMBL" id="JACIGE010000011">
    <property type="protein sequence ID" value="MBB4248437.1"/>
    <property type="molecule type" value="Genomic_DNA"/>
</dbReference>
<gene>
    <name evidence="3" type="ORF">GGD90_002829</name>
</gene>
<sequence length="282" mass="29767">MRRLLLLLCFLAAPALAQELEVIPLKHRSVEQLLPALRPLLEPGGALSGMGNQLIVRASQRNRQQLKQALAALDTPQRRLMIRVSQNRDGESALQAGSVYGEFAGSGSRNVRIVGPSAGVAGGTRIEVQRGGSRIGGSVVDTRDASEARASQSVQVVEGGNAFIQVGRALPLPLRQTWVGPGGAVSSESVVYRDVGQGFYARPQLNGERVTLEISPQADSVGAGGAIEVQRLTTTVSGRLGEWIELGGSGQLASQSGGNGWTVGSSEARDSRSVWLRVDEVQ</sequence>
<dbReference type="InterPro" id="IPR005644">
    <property type="entry name" value="NolW-like"/>
</dbReference>
<organism evidence="3 4">
    <name type="scientific">Rhodocyclus tenuis</name>
    <name type="common">Rhodospirillum tenue</name>
    <dbReference type="NCBI Taxonomy" id="1066"/>
    <lineage>
        <taxon>Bacteria</taxon>
        <taxon>Pseudomonadati</taxon>
        <taxon>Pseudomonadota</taxon>
        <taxon>Betaproteobacteria</taxon>
        <taxon>Rhodocyclales</taxon>
        <taxon>Rhodocyclaceae</taxon>
        <taxon>Rhodocyclus</taxon>
    </lineage>
</organism>
<protein>
    <recommendedName>
        <fullName evidence="2">NolW-like domain-containing protein</fullName>
    </recommendedName>
</protein>